<dbReference type="InterPro" id="IPR013767">
    <property type="entry name" value="PAS_fold"/>
</dbReference>
<dbReference type="RefSeq" id="WP_196941194.1">
    <property type="nucleotide sequence ID" value="NZ_MU158693.1"/>
</dbReference>
<sequence length="535" mass="60409">MKKWGETGKEAIFSTLRTKAEQLLASESAEQQVRAGNEVELLLHELEIYELELQMQNEELKASHNSLEIERSKFAGLFHSAPVGYLILNPNGLIKEINQTGAILLNAHPSELHDKNLATFIVSDSQRDYYAFIKHIQISPNGAQCELRLKTENAKAKFIQFNATTVINPVTEEKAHYITITDITSAKKIQQRLTETSERLNQTLRASQTGTWMVNPDKKEIFLDEYSKNILDLHTGAAVTTNLLSARIMEEDRSKLAYLFADCKTGCEIDLELRLLPIKREIKTVLVKGKIVERYDGSNYFAGIITDITERKRHLELANEHEKTQQRLLYKASIEAQEREREKIGSALHDSVCQILYGIRFNINHISKKGALKTEFNNINNLLDQAIGELRTLSIELTPAILKDFGFTTGLRDMIRRLETVGFKVHTTIDPRADDLPEETQLYIFRIIQELLNNSIKHSGSSAAKVKICTENSAVNILVSDNGRGLSDGVEESCKQGSGLRGIKNRVALLKGKMEILNQNGVTFKIYFPQDNLQA</sequence>
<dbReference type="PANTHER" id="PTHR24421">
    <property type="entry name" value="NITRATE/NITRITE SENSOR PROTEIN NARX-RELATED"/>
    <property type="match status" value="1"/>
</dbReference>
<dbReference type="PROSITE" id="PS50109">
    <property type="entry name" value="HIS_KIN"/>
    <property type="match status" value="1"/>
</dbReference>
<evidence type="ECO:0000256" key="6">
    <source>
        <dbReference type="ARBA" id="ARBA00022777"/>
    </source>
</evidence>
<keyword evidence="5" id="KW-0547">Nucleotide-binding</keyword>
<dbReference type="InterPro" id="IPR011712">
    <property type="entry name" value="Sig_transdc_His_kin_sub3_dim/P"/>
</dbReference>
<dbReference type="InterPro" id="IPR036890">
    <property type="entry name" value="HATPase_C_sf"/>
</dbReference>
<dbReference type="EC" id="2.7.13.3" evidence="2"/>
<evidence type="ECO:0000256" key="2">
    <source>
        <dbReference type="ARBA" id="ARBA00012438"/>
    </source>
</evidence>
<dbReference type="Gene3D" id="3.30.450.20">
    <property type="entry name" value="PAS domain"/>
    <property type="match status" value="2"/>
</dbReference>
<evidence type="ECO:0000313" key="12">
    <source>
        <dbReference type="Proteomes" id="UP000618319"/>
    </source>
</evidence>
<name>A0ABR9TDV0_9SPHI</name>
<comment type="caution">
    <text evidence="11">The sequence shown here is derived from an EMBL/GenBank/DDBJ whole genome shotgun (WGS) entry which is preliminary data.</text>
</comment>
<evidence type="ECO:0000256" key="5">
    <source>
        <dbReference type="ARBA" id="ARBA00022741"/>
    </source>
</evidence>
<keyword evidence="12" id="KW-1185">Reference proteome</keyword>
<dbReference type="SMART" id="SM00387">
    <property type="entry name" value="HATPase_c"/>
    <property type="match status" value="1"/>
</dbReference>
<comment type="catalytic activity">
    <reaction evidence="1">
        <text>ATP + protein L-histidine = ADP + protein N-phospho-L-histidine.</text>
        <dbReference type="EC" id="2.7.13.3"/>
    </reaction>
</comment>
<evidence type="ECO:0000256" key="3">
    <source>
        <dbReference type="ARBA" id="ARBA00022553"/>
    </source>
</evidence>
<dbReference type="InterPro" id="IPR035965">
    <property type="entry name" value="PAS-like_dom_sf"/>
</dbReference>
<protein>
    <recommendedName>
        <fullName evidence="2">histidine kinase</fullName>
        <ecNumber evidence="2">2.7.13.3</ecNumber>
    </recommendedName>
</protein>
<dbReference type="SUPFAM" id="SSF55874">
    <property type="entry name" value="ATPase domain of HSP90 chaperone/DNA topoisomerase II/histidine kinase"/>
    <property type="match status" value="1"/>
</dbReference>
<accession>A0ABR9TDV0</accession>
<evidence type="ECO:0000256" key="1">
    <source>
        <dbReference type="ARBA" id="ARBA00000085"/>
    </source>
</evidence>
<dbReference type="InterPro" id="IPR005467">
    <property type="entry name" value="His_kinase_dom"/>
</dbReference>
<dbReference type="Proteomes" id="UP000618319">
    <property type="component" value="Unassembled WGS sequence"/>
</dbReference>
<evidence type="ECO:0000313" key="11">
    <source>
        <dbReference type="EMBL" id="MBE8723039.1"/>
    </source>
</evidence>
<dbReference type="InterPro" id="IPR050482">
    <property type="entry name" value="Sensor_HK_TwoCompSys"/>
</dbReference>
<keyword evidence="9" id="KW-0175">Coiled coil</keyword>
<keyword evidence="4" id="KW-0808">Transferase</keyword>
<keyword evidence="8" id="KW-0902">Two-component regulatory system</keyword>
<evidence type="ECO:0000256" key="8">
    <source>
        <dbReference type="ARBA" id="ARBA00023012"/>
    </source>
</evidence>
<keyword evidence="7" id="KW-0067">ATP-binding</keyword>
<gene>
    <name evidence="11" type="ORF">C4F40_20155</name>
</gene>
<dbReference type="CDD" id="cd16917">
    <property type="entry name" value="HATPase_UhpB-NarQ-NarX-like"/>
    <property type="match status" value="1"/>
</dbReference>
<dbReference type="SMART" id="SM00091">
    <property type="entry name" value="PAS"/>
    <property type="match status" value="2"/>
</dbReference>
<dbReference type="SUPFAM" id="SSF55785">
    <property type="entry name" value="PYP-like sensor domain (PAS domain)"/>
    <property type="match status" value="2"/>
</dbReference>
<evidence type="ECO:0000256" key="4">
    <source>
        <dbReference type="ARBA" id="ARBA00022679"/>
    </source>
</evidence>
<dbReference type="CDD" id="cd00130">
    <property type="entry name" value="PAS"/>
    <property type="match status" value="1"/>
</dbReference>
<dbReference type="EMBL" id="PSKQ01000026">
    <property type="protein sequence ID" value="MBE8723039.1"/>
    <property type="molecule type" value="Genomic_DNA"/>
</dbReference>
<proteinExistence type="predicted"/>
<evidence type="ECO:0000256" key="7">
    <source>
        <dbReference type="ARBA" id="ARBA00022840"/>
    </source>
</evidence>
<dbReference type="InterPro" id="IPR003594">
    <property type="entry name" value="HATPase_dom"/>
</dbReference>
<dbReference type="PANTHER" id="PTHR24421:SF10">
    <property type="entry name" value="NITRATE_NITRITE SENSOR PROTEIN NARQ"/>
    <property type="match status" value="1"/>
</dbReference>
<dbReference type="Pfam" id="PF02518">
    <property type="entry name" value="HATPase_c"/>
    <property type="match status" value="1"/>
</dbReference>
<keyword evidence="3" id="KW-0597">Phosphoprotein</keyword>
<feature type="coiled-coil region" evidence="9">
    <location>
        <begin position="39"/>
        <end position="70"/>
    </location>
</feature>
<organism evidence="11 12">
    <name type="scientific">Sphingobacterium pedocola</name>
    <dbReference type="NCBI Taxonomy" id="2082722"/>
    <lineage>
        <taxon>Bacteria</taxon>
        <taxon>Pseudomonadati</taxon>
        <taxon>Bacteroidota</taxon>
        <taxon>Sphingobacteriia</taxon>
        <taxon>Sphingobacteriales</taxon>
        <taxon>Sphingobacteriaceae</taxon>
        <taxon>Sphingobacterium</taxon>
    </lineage>
</organism>
<dbReference type="Pfam" id="PF07730">
    <property type="entry name" value="HisKA_3"/>
    <property type="match status" value="1"/>
</dbReference>
<reference evidence="11 12" key="1">
    <citation type="submission" date="2018-02" db="EMBL/GenBank/DDBJ databases">
        <title>Sphingobacterium KA21.</title>
        <authorList>
            <person name="Vasarhelyi B.M."/>
            <person name="Deshmukh S."/>
            <person name="Balint B."/>
            <person name="Kukolya J."/>
        </authorList>
    </citation>
    <scope>NUCLEOTIDE SEQUENCE [LARGE SCALE GENOMIC DNA]</scope>
    <source>
        <strain evidence="11 12">Ka21</strain>
    </source>
</reference>
<keyword evidence="6" id="KW-0418">Kinase</keyword>
<evidence type="ECO:0000256" key="9">
    <source>
        <dbReference type="SAM" id="Coils"/>
    </source>
</evidence>
<dbReference type="Pfam" id="PF00989">
    <property type="entry name" value="PAS"/>
    <property type="match status" value="1"/>
</dbReference>
<dbReference type="Gene3D" id="3.30.565.10">
    <property type="entry name" value="Histidine kinase-like ATPase, C-terminal domain"/>
    <property type="match status" value="1"/>
</dbReference>
<dbReference type="InterPro" id="IPR000014">
    <property type="entry name" value="PAS"/>
</dbReference>
<dbReference type="NCBIfam" id="TIGR00229">
    <property type="entry name" value="sensory_box"/>
    <property type="match status" value="1"/>
</dbReference>
<feature type="domain" description="Histidine kinase" evidence="10">
    <location>
        <begin position="444"/>
        <end position="532"/>
    </location>
</feature>
<evidence type="ECO:0000259" key="10">
    <source>
        <dbReference type="PROSITE" id="PS50109"/>
    </source>
</evidence>
<dbReference type="Gene3D" id="1.20.5.1930">
    <property type="match status" value="1"/>
</dbReference>